<dbReference type="PANTHER" id="PTHR43358">
    <property type="entry name" value="ALPHA/BETA-HYDROLASE"/>
    <property type="match status" value="1"/>
</dbReference>
<dbReference type="Gene3D" id="3.40.50.1820">
    <property type="entry name" value="alpha/beta hydrolase"/>
    <property type="match status" value="1"/>
</dbReference>
<dbReference type="EMBL" id="MN990733">
    <property type="protein sequence ID" value="QIM10226.1"/>
    <property type="molecule type" value="Genomic_DNA"/>
</dbReference>
<dbReference type="SUPFAM" id="SSF53474">
    <property type="entry name" value="alpha/beta-Hydrolases"/>
    <property type="match status" value="1"/>
</dbReference>
<protein>
    <recommendedName>
        <fullName evidence="1">Peptidase S9 prolyl oligopeptidase catalytic domain-containing protein</fullName>
    </recommendedName>
</protein>
<dbReference type="AlphaFoldDB" id="A0A6G8F1X1"/>
<dbReference type="Pfam" id="PF00326">
    <property type="entry name" value="Peptidase_S9"/>
    <property type="match status" value="1"/>
</dbReference>
<dbReference type="InterPro" id="IPR029058">
    <property type="entry name" value="AB_hydrolase_fold"/>
</dbReference>
<name>A0A6G8F1X1_9BACT</name>
<dbReference type="InterPro" id="IPR052920">
    <property type="entry name" value="DNA-binding_regulatory"/>
</dbReference>
<gene>
    <name evidence="2" type="ORF">Prevot485_3250</name>
</gene>
<evidence type="ECO:0000313" key="2">
    <source>
        <dbReference type="EMBL" id="QIM10226.1"/>
    </source>
</evidence>
<evidence type="ECO:0000259" key="1">
    <source>
        <dbReference type="Pfam" id="PF00326"/>
    </source>
</evidence>
<proteinExistence type="predicted"/>
<dbReference type="GO" id="GO:0006508">
    <property type="term" value="P:proteolysis"/>
    <property type="evidence" value="ECO:0007669"/>
    <property type="project" value="InterPro"/>
</dbReference>
<reference evidence="2" key="1">
    <citation type="journal article" date="2020" name="J. ISSAAS">
        <title>Lactobacilli and other gastrointestinal microbiota of Peromyscus leucopus, reservoir host for agents of Lyme disease and other zoonoses in North America.</title>
        <authorList>
            <person name="Milovic A."/>
            <person name="Bassam K."/>
            <person name="Shao H."/>
            <person name="Chatzistamou I."/>
            <person name="Tufts D.M."/>
            <person name="Diuk-Wasser M."/>
            <person name="Barbour A.G."/>
        </authorList>
    </citation>
    <scope>NUCLEOTIDE SEQUENCE</scope>
    <source>
        <strain evidence="2">LL70</strain>
    </source>
</reference>
<organism evidence="2">
    <name type="scientific">uncultured Prevotella sp</name>
    <dbReference type="NCBI Taxonomy" id="159272"/>
    <lineage>
        <taxon>Bacteria</taxon>
        <taxon>Pseudomonadati</taxon>
        <taxon>Bacteroidota</taxon>
        <taxon>Bacteroidia</taxon>
        <taxon>Bacteroidales</taxon>
        <taxon>Prevotellaceae</taxon>
        <taxon>Prevotella</taxon>
        <taxon>environmental samples</taxon>
    </lineage>
</organism>
<dbReference type="GO" id="GO:0008236">
    <property type="term" value="F:serine-type peptidase activity"/>
    <property type="evidence" value="ECO:0007669"/>
    <property type="project" value="InterPro"/>
</dbReference>
<sequence length="180" mass="20461">MGWKDRLDVLQWCAVADGLFGGNTCQVLHGVSMGAATVMSVSGESLPDYITCFVEDCGYTSVWDEFSNELDTRFSLPPFPLMYTTSWLCKIRNGWSFTEASPLRQVAQCDRPMLFIHGDDDTFVNTEMVYRLYAAKQGVKRLWIAKGSKHAKAYDDYPDEYAAKVCDFVVKYNKRNIETN</sequence>
<feature type="domain" description="Peptidase S9 prolyl oligopeptidase catalytic" evidence="1">
    <location>
        <begin position="5"/>
        <end position="173"/>
    </location>
</feature>
<dbReference type="InterPro" id="IPR001375">
    <property type="entry name" value="Peptidase_S9_cat"/>
</dbReference>
<dbReference type="PANTHER" id="PTHR43358:SF4">
    <property type="entry name" value="ALPHA_BETA HYDROLASE FOLD-1 DOMAIN-CONTAINING PROTEIN"/>
    <property type="match status" value="1"/>
</dbReference>
<accession>A0A6G8F1X1</accession>